<keyword evidence="4" id="KW-0479">Metal-binding</keyword>
<reference evidence="11 12" key="1">
    <citation type="journal article" date="2015" name="Genome Announc.">
        <title>Complete Genome Sequence of a Novel Bacterium within the Family Rhodocyclaceae That Degrades Polycyclic Aromatic Hydrocarbons.</title>
        <authorList>
            <person name="Singleton D.R."/>
            <person name="Dickey A.N."/>
            <person name="Scholl E.H."/>
            <person name="Wright F.A."/>
            <person name="Aitken M.D."/>
        </authorList>
    </citation>
    <scope>NUCLEOTIDE SEQUENCE [LARGE SCALE GENOMIC DNA]</scope>
    <source>
        <strain evidence="12">PG1-Ca6</strain>
    </source>
</reference>
<gene>
    <name evidence="11" type="ORF">PG1C_07215</name>
</gene>
<keyword evidence="5" id="KW-0378">Hydrolase</keyword>
<comment type="catalytic activity">
    <reaction evidence="7">
        <text>adenosine + H2O + H(+) = inosine + NH4(+)</text>
        <dbReference type="Rhea" id="RHEA:24408"/>
        <dbReference type="ChEBI" id="CHEBI:15377"/>
        <dbReference type="ChEBI" id="CHEBI:15378"/>
        <dbReference type="ChEBI" id="CHEBI:16335"/>
        <dbReference type="ChEBI" id="CHEBI:17596"/>
        <dbReference type="ChEBI" id="CHEBI:28938"/>
        <dbReference type="EC" id="3.5.4.4"/>
    </reaction>
    <physiologicalReaction direction="left-to-right" evidence="7">
        <dbReference type="Rhea" id="RHEA:24409"/>
    </physiologicalReaction>
</comment>
<dbReference type="GO" id="GO:0005507">
    <property type="term" value="F:copper ion binding"/>
    <property type="evidence" value="ECO:0007669"/>
    <property type="project" value="TreeGrafter"/>
</dbReference>
<dbReference type="GO" id="GO:0017061">
    <property type="term" value="F:S-methyl-5-thioadenosine phosphorylase activity"/>
    <property type="evidence" value="ECO:0007669"/>
    <property type="project" value="UniProtKB-EC"/>
</dbReference>
<evidence type="ECO:0000313" key="11">
    <source>
        <dbReference type="EMBL" id="AJP48310.1"/>
    </source>
</evidence>
<evidence type="ECO:0000313" key="12">
    <source>
        <dbReference type="Proteomes" id="UP000061603"/>
    </source>
</evidence>
<sequence length="244" mass="26209">MSHLIIPDWPAPAGVHALVTTRQGGASTGPWVSFNLASHVGDDAAAVSANRAQLRRSLPADPPWLMQVHGTRCVDAALAPSGIEADASFTRQRGVVCAVLTADCLPVLLCDDDASVVSAVHAGWRGLADGVIETSVAAIQTPGERLMAWLGPAIGPTAFEVGAEVRDVFLAQDMQAAHAFTPVATDKWLCDIYLLARQRLQALNIRRITSADFPGYCTVRDIDRFYSFRRDGITGRMASCIWLE</sequence>
<dbReference type="InterPro" id="IPR038371">
    <property type="entry name" value="Cu_polyphenol_OxRdtase_sf"/>
</dbReference>
<dbReference type="HOGENOM" id="CLU_065784_1_1_4"/>
<evidence type="ECO:0000256" key="3">
    <source>
        <dbReference type="ARBA" id="ARBA00022679"/>
    </source>
</evidence>
<accession>A0A0C5J8L9</accession>
<dbReference type="AlphaFoldDB" id="A0A0C5J8L9"/>
<dbReference type="SUPFAM" id="SSF64438">
    <property type="entry name" value="CNF1/YfiH-like putative cysteine hydrolases"/>
    <property type="match status" value="1"/>
</dbReference>
<evidence type="ECO:0000256" key="5">
    <source>
        <dbReference type="ARBA" id="ARBA00022801"/>
    </source>
</evidence>
<evidence type="ECO:0000256" key="4">
    <source>
        <dbReference type="ARBA" id="ARBA00022723"/>
    </source>
</evidence>
<dbReference type="NCBIfam" id="TIGR00726">
    <property type="entry name" value="peptidoglycan editing factor PgeF"/>
    <property type="match status" value="1"/>
</dbReference>
<dbReference type="Proteomes" id="UP000061603">
    <property type="component" value="Chromosome"/>
</dbReference>
<evidence type="ECO:0000256" key="2">
    <source>
        <dbReference type="ARBA" id="ARBA00007353"/>
    </source>
</evidence>
<proteinExistence type="inferred from homology"/>
<dbReference type="InterPro" id="IPR003730">
    <property type="entry name" value="Cu_polyphenol_OxRdtase"/>
</dbReference>
<dbReference type="STRING" id="1565605.PG1C_07215"/>
<dbReference type="Pfam" id="PF02578">
    <property type="entry name" value="Cu-oxidase_4"/>
    <property type="match status" value="1"/>
</dbReference>
<comment type="similarity">
    <text evidence="2 10">Belongs to the purine nucleoside phosphorylase YfiH/LACC1 family.</text>
</comment>
<dbReference type="RefSeq" id="WP_202634188.1">
    <property type="nucleotide sequence ID" value="NZ_CP010554.1"/>
</dbReference>
<dbReference type="PATRIC" id="fig|1565605.3.peg.1518"/>
<comment type="catalytic activity">
    <reaction evidence="9">
        <text>S-methyl-5'-thioadenosine + phosphate = 5-(methylsulfanyl)-alpha-D-ribose 1-phosphate + adenine</text>
        <dbReference type="Rhea" id="RHEA:11852"/>
        <dbReference type="ChEBI" id="CHEBI:16708"/>
        <dbReference type="ChEBI" id="CHEBI:17509"/>
        <dbReference type="ChEBI" id="CHEBI:43474"/>
        <dbReference type="ChEBI" id="CHEBI:58533"/>
        <dbReference type="EC" id="2.4.2.28"/>
    </reaction>
    <physiologicalReaction direction="left-to-right" evidence="9">
        <dbReference type="Rhea" id="RHEA:11853"/>
    </physiologicalReaction>
</comment>
<dbReference type="Gene3D" id="3.60.140.10">
    <property type="entry name" value="CNF1/YfiH-like putative cysteine hydrolases"/>
    <property type="match status" value="1"/>
</dbReference>
<dbReference type="PANTHER" id="PTHR30616:SF2">
    <property type="entry name" value="PURINE NUCLEOSIDE PHOSPHORYLASE LACC1"/>
    <property type="match status" value="1"/>
</dbReference>
<evidence type="ECO:0000256" key="9">
    <source>
        <dbReference type="ARBA" id="ARBA00049893"/>
    </source>
</evidence>
<evidence type="ECO:0000256" key="1">
    <source>
        <dbReference type="ARBA" id="ARBA00000553"/>
    </source>
</evidence>
<protein>
    <recommendedName>
        <fullName evidence="10">Purine nucleoside phosphorylase</fullName>
    </recommendedName>
</protein>
<dbReference type="KEGG" id="rbu:PG1C_07215"/>
<evidence type="ECO:0000256" key="6">
    <source>
        <dbReference type="ARBA" id="ARBA00022833"/>
    </source>
</evidence>
<dbReference type="InterPro" id="IPR011324">
    <property type="entry name" value="Cytotoxic_necrot_fac-like_cat"/>
</dbReference>
<evidence type="ECO:0000256" key="10">
    <source>
        <dbReference type="RuleBase" id="RU361274"/>
    </source>
</evidence>
<evidence type="ECO:0000256" key="7">
    <source>
        <dbReference type="ARBA" id="ARBA00047989"/>
    </source>
</evidence>
<dbReference type="EMBL" id="CP010554">
    <property type="protein sequence ID" value="AJP48310.1"/>
    <property type="molecule type" value="Genomic_DNA"/>
</dbReference>
<comment type="catalytic activity">
    <reaction evidence="1">
        <text>inosine + phosphate = alpha-D-ribose 1-phosphate + hypoxanthine</text>
        <dbReference type="Rhea" id="RHEA:27646"/>
        <dbReference type="ChEBI" id="CHEBI:17368"/>
        <dbReference type="ChEBI" id="CHEBI:17596"/>
        <dbReference type="ChEBI" id="CHEBI:43474"/>
        <dbReference type="ChEBI" id="CHEBI:57720"/>
        <dbReference type="EC" id="2.4.2.1"/>
    </reaction>
    <physiologicalReaction direction="left-to-right" evidence="1">
        <dbReference type="Rhea" id="RHEA:27647"/>
    </physiologicalReaction>
</comment>
<comment type="catalytic activity">
    <reaction evidence="8">
        <text>adenosine + phosphate = alpha-D-ribose 1-phosphate + adenine</text>
        <dbReference type="Rhea" id="RHEA:27642"/>
        <dbReference type="ChEBI" id="CHEBI:16335"/>
        <dbReference type="ChEBI" id="CHEBI:16708"/>
        <dbReference type="ChEBI" id="CHEBI:43474"/>
        <dbReference type="ChEBI" id="CHEBI:57720"/>
        <dbReference type="EC" id="2.4.2.1"/>
    </reaction>
    <physiologicalReaction direction="left-to-right" evidence="8">
        <dbReference type="Rhea" id="RHEA:27643"/>
    </physiologicalReaction>
</comment>
<organism evidence="11 12">
    <name type="scientific">Rugosibacter aromaticivorans</name>
    <dbReference type="NCBI Taxonomy" id="1565605"/>
    <lineage>
        <taxon>Bacteria</taxon>
        <taxon>Pseudomonadati</taxon>
        <taxon>Pseudomonadota</taxon>
        <taxon>Betaproteobacteria</taxon>
        <taxon>Nitrosomonadales</taxon>
        <taxon>Sterolibacteriaceae</taxon>
        <taxon>Rugosibacter</taxon>
    </lineage>
</organism>
<keyword evidence="3" id="KW-0808">Transferase</keyword>
<dbReference type="CDD" id="cd16833">
    <property type="entry name" value="YfiH"/>
    <property type="match status" value="1"/>
</dbReference>
<keyword evidence="12" id="KW-1185">Reference proteome</keyword>
<evidence type="ECO:0000256" key="8">
    <source>
        <dbReference type="ARBA" id="ARBA00048968"/>
    </source>
</evidence>
<dbReference type="GO" id="GO:0016787">
    <property type="term" value="F:hydrolase activity"/>
    <property type="evidence" value="ECO:0007669"/>
    <property type="project" value="UniProtKB-KW"/>
</dbReference>
<name>A0A0C5J8L9_9PROT</name>
<dbReference type="PANTHER" id="PTHR30616">
    <property type="entry name" value="UNCHARACTERIZED PROTEIN YFIH"/>
    <property type="match status" value="1"/>
</dbReference>
<keyword evidence="6" id="KW-0862">Zinc</keyword>